<dbReference type="EMBL" id="AP022613">
    <property type="protein sequence ID" value="BBZ40239.1"/>
    <property type="molecule type" value="Genomic_DNA"/>
</dbReference>
<gene>
    <name evidence="7" type="ORF">MCNS_33020</name>
</gene>
<dbReference type="InterPro" id="IPR001647">
    <property type="entry name" value="HTH_TetR"/>
</dbReference>
<dbReference type="InterPro" id="IPR050109">
    <property type="entry name" value="HTH-type_TetR-like_transc_reg"/>
</dbReference>
<dbReference type="PANTHER" id="PTHR30055">
    <property type="entry name" value="HTH-TYPE TRANSCRIPTIONAL REGULATOR RUTR"/>
    <property type="match status" value="1"/>
</dbReference>
<organism evidence="7 8">
    <name type="scientific">Mycobacterium conspicuum</name>
    <dbReference type="NCBI Taxonomy" id="44010"/>
    <lineage>
        <taxon>Bacteria</taxon>
        <taxon>Bacillati</taxon>
        <taxon>Actinomycetota</taxon>
        <taxon>Actinomycetes</taxon>
        <taxon>Mycobacteriales</taxon>
        <taxon>Mycobacteriaceae</taxon>
        <taxon>Mycobacterium</taxon>
    </lineage>
</organism>
<evidence type="ECO:0000256" key="4">
    <source>
        <dbReference type="PROSITE-ProRule" id="PRU00335"/>
    </source>
</evidence>
<dbReference type="InterPro" id="IPR036271">
    <property type="entry name" value="Tet_transcr_reg_TetR-rel_C_sf"/>
</dbReference>
<dbReference type="SUPFAM" id="SSF48498">
    <property type="entry name" value="Tetracyclin repressor-like, C-terminal domain"/>
    <property type="match status" value="1"/>
</dbReference>
<evidence type="ECO:0000256" key="5">
    <source>
        <dbReference type="SAM" id="MobiDB-lite"/>
    </source>
</evidence>
<keyword evidence="1" id="KW-0805">Transcription regulation</keyword>
<name>A0A7I7YEZ6_9MYCO</name>
<keyword evidence="8" id="KW-1185">Reference proteome</keyword>
<dbReference type="Gene3D" id="1.10.357.10">
    <property type="entry name" value="Tetracycline Repressor, domain 2"/>
    <property type="match status" value="1"/>
</dbReference>
<evidence type="ECO:0000256" key="2">
    <source>
        <dbReference type="ARBA" id="ARBA00023125"/>
    </source>
</evidence>
<sequence>MTAASMTSVSRAEERAAQRSAAVQRSRTRIANQVRSMLDAALRLIRIKGDAFTTQELVKEAGVALQTFYRYFASKDELLLAVIADAMTDACARWSEAAGELDGPVERLHFYVTAVIDVLDSEGGGGETARFVVSTRWRLHRIFPDELAEAEKPFVDLLLGEINAGVDAGLLRPADPKWAAWFIVELVRSVYHYYAYVPRQPDVKEQLWEFCLTALGGKAR</sequence>
<evidence type="ECO:0000259" key="6">
    <source>
        <dbReference type="PROSITE" id="PS50977"/>
    </source>
</evidence>
<dbReference type="Gene3D" id="1.10.10.60">
    <property type="entry name" value="Homeodomain-like"/>
    <property type="match status" value="1"/>
</dbReference>
<evidence type="ECO:0000313" key="7">
    <source>
        <dbReference type="EMBL" id="BBZ40239.1"/>
    </source>
</evidence>
<reference evidence="7 8" key="1">
    <citation type="journal article" date="2019" name="Emerg. Microbes Infect.">
        <title>Comprehensive subspecies identification of 175 nontuberculous mycobacteria species based on 7547 genomic profiles.</title>
        <authorList>
            <person name="Matsumoto Y."/>
            <person name="Kinjo T."/>
            <person name="Motooka D."/>
            <person name="Nabeya D."/>
            <person name="Jung N."/>
            <person name="Uechi K."/>
            <person name="Horii T."/>
            <person name="Iida T."/>
            <person name="Fujita J."/>
            <person name="Nakamura S."/>
        </authorList>
    </citation>
    <scope>NUCLEOTIDE SEQUENCE [LARGE SCALE GENOMIC DNA]</scope>
    <source>
        <strain evidence="7 8">JCM 14738</strain>
    </source>
</reference>
<dbReference type="GO" id="GO:0000976">
    <property type="term" value="F:transcription cis-regulatory region binding"/>
    <property type="evidence" value="ECO:0007669"/>
    <property type="project" value="TreeGrafter"/>
</dbReference>
<feature type="DNA-binding region" description="H-T-H motif" evidence="4">
    <location>
        <begin position="53"/>
        <end position="72"/>
    </location>
</feature>
<keyword evidence="3" id="KW-0804">Transcription</keyword>
<dbReference type="InterPro" id="IPR009057">
    <property type="entry name" value="Homeodomain-like_sf"/>
</dbReference>
<dbReference type="Proteomes" id="UP000467385">
    <property type="component" value="Chromosome"/>
</dbReference>
<dbReference type="GO" id="GO:0003700">
    <property type="term" value="F:DNA-binding transcription factor activity"/>
    <property type="evidence" value="ECO:0007669"/>
    <property type="project" value="TreeGrafter"/>
</dbReference>
<accession>A0A7I7YEZ6</accession>
<dbReference type="PANTHER" id="PTHR30055:SF234">
    <property type="entry name" value="HTH-TYPE TRANSCRIPTIONAL REGULATOR BETI"/>
    <property type="match status" value="1"/>
</dbReference>
<dbReference type="AlphaFoldDB" id="A0A7I7YEZ6"/>
<proteinExistence type="predicted"/>
<evidence type="ECO:0000256" key="3">
    <source>
        <dbReference type="ARBA" id="ARBA00023163"/>
    </source>
</evidence>
<dbReference type="Pfam" id="PF00440">
    <property type="entry name" value="TetR_N"/>
    <property type="match status" value="1"/>
</dbReference>
<dbReference type="PROSITE" id="PS50977">
    <property type="entry name" value="HTH_TETR_2"/>
    <property type="match status" value="1"/>
</dbReference>
<dbReference type="PRINTS" id="PR00455">
    <property type="entry name" value="HTHTETR"/>
</dbReference>
<feature type="region of interest" description="Disordered" evidence="5">
    <location>
        <begin position="1"/>
        <end position="20"/>
    </location>
</feature>
<keyword evidence="2 4" id="KW-0238">DNA-binding</keyword>
<evidence type="ECO:0000313" key="8">
    <source>
        <dbReference type="Proteomes" id="UP000467385"/>
    </source>
</evidence>
<dbReference type="SUPFAM" id="SSF46689">
    <property type="entry name" value="Homeodomain-like"/>
    <property type="match status" value="1"/>
</dbReference>
<protein>
    <recommendedName>
        <fullName evidence="6">HTH tetR-type domain-containing protein</fullName>
    </recommendedName>
</protein>
<dbReference type="OrthoDB" id="3469831at2"/>
<evidence type="ECO:0000256" key="1">
    <source>
        <dbReference type="ARBA" id="ARBA00023015"/>
    </source>
</evidence>
<feature type="domain" description="HTH tetR-type" evidence="6">
    <location>
        <begin position="31"/>
        <end position="90"/>
    </location>
</feature>